<dbReference type="InterPro" id="IPR036388">
    <property type="entry name" value="WH-like_DNA-bd_sf"/>
</dbReference>
<dbReference type="Pfam" id="PF00027">
    <property type="entry name" value="cNMP_binding"/>
    <property type="match status" value="1"/>
</dbReference>
<accession>A0A916SW11</accession>
<dbReference type="InterPro" id="IPR000595">
    <property type="entry name" value="cNMP-bd_dom"/>
</dbReference>
<dbReference type="SMART" id="SM00419">
    <property type="entry name" value="HTH_CRP"/>
    <property type="match status" value="1"/>
</dbReference>
<gene>
    <name evidence="5" type="ORF">GCM10011380_02620</name>
</gene>
<keyword evidence="6" id="KW-1185">Reference proteome</keyword>
<dbReference type="Pfam" id="PF13545">
    <property type="entry name" value="HTH_Crp_2"/>
    <property type="match status" value="1"/>
</dbReference>
<dbReference type="SUPFAM" id="SSF51206">
    <property type="entry name" value="cAMP-binding domain-like"/>
    <property type="match status" value="1"/>
</dbReference>
<dbReference type="InterPro" id="IPR014710">
    <property type="entry name" value="RmlC-like_jellyroll"/>
</dbReference>
<evidence type="ECO:0000256" key="1">
    <source>
        <dbReference type="ARBA" id="ARBA00023015"/>
    </source>
</evidence>
<dbReference type="GO" id="GO:0003677">
    <property type="term" value="F:DNA binding"/>
    <property type="evidence" value="ECO:0007669"/>
    <property type="project" value="UniProtKB-KW"/>
</dbReference>
<keyword evidence="1" id="KW-0805">Transcription regulation</keyword>
<dbReference type="Gene3D" id="1.10.10.10">
    <property type="entry name" value="Winged helix-like DNA-binding domain superfamily/Winged helix DNA-binding domain"/>
    <property type="match status" value="1"/>
</dbReference>
<protein>
    <submittedName>
        <fullName evidence="5">Crp/Fnr family transcriptional regulator</fullName>
    </submittedName>
</protein>
<dbReference type="Gene3D" id="2.60.120.10">
    <property type="entry name" value="Jelly Rolls"/>
    <property type="match status" value="1"/>
</dbReference>
<dbReference type="CDD" id="cd00038">
    <property type="entry name" value="CAP_ED"/>
    <property type="match status" value="1"/>
</dbReference>
<dbReference type="SUPFAM" id="SSF46785">
    <property type="entry name" value="Winged helix' DNA-binding domain"/>
    <property type="match status" value="1"/>
</dbReference>
<keyword evidence="2" id="KW-0238">DNA-binding</keyword>
<evidence type="ECO:0000313" key="5">
    <source>
        <dbReference type="EMBL" id="GGB16606.1"/>
    </source>
</evidence>
<evidence type="ECO:0000256" key="3">
    <source>
        <dbReference type="ARBA" id="ARBA00023163"/>
    </source>
</evidence>
<dbReference type="Proteomes" id="UP000623067">
    <property type="component" value="Unassembled WGS sequence"/>
</dbReference>
<evidence type="ECO:0000313" key="6">
    <source>
        <dbReference type="Proteomes" id="UP000623067"/>
    </source>
</evidence>
<keyword evidence="3" id="KW-0804">Transcription</keyword>
<name>A0A916SW11_9SPHN</name>
<organism evidence="5 6">
    <name type="scientific">Sphingomonas metalli</name>
    <dbReference type="NCBI Taxonomy" id="1779358"/>
    <lineage>
        <taxon>Bacteria</taxon>
        <taxon>Pseudomonadati</taxon>
        <taxon>Pseudomonadota</taxon>
        <taxon>Alphaproteobacteria</taxon>
        <taxon>Sphingomonadales</taxon>
        <taxon>Sphingomonadaceae</taxon>
        <taxon>Sphingomonas</taxon>
    </lineage>
</organism>
<dbReference type="GO" id="GO:0006355">
    <property type="term" value="P:regulation of DNA-templated transcription"/>
    <property type="evidence" value="ECO:0007669"/>
    <property type="project" value="InterPro"/>
</dbReference>
<dbReference type="InterPro" id="IPR036390">
    <property type="entry name" value="WH_DNA-bd_sf"/>
</dbReference>
<evidence type="ECO:0000259" key="4">
    <source>
        <dbReference type="PROSITE" id="PS51063"/>
    </source>
</evidence>
<feature type="domain" description="HTH crp-type" evidence="4">
    <location>
        <begin position="149"/>
        <end position="223"/>
    </location>
</feature>
<proteinExistence type="predicted"/>
<reference evidence="5" key="1">
    <citation type="journal article" date="2014" name="Int. J. Syst. Evol. Microbiol.">
        <title>Complete genome sequence of Corynebacterium casei LMG S-19264T (=DSM 44701T), isolated from a smear-ripened cheese.</title>
        <authorList>
            <consortium name="US DOE Joint Genome Institute (JGI-PGF)"/>
            <person name="Walter F."/>
            <person name="Albersmeier A."/>
            <person name="Kalinowski J."/>
            <person name="Ruckert C."/>
        </authorList>
    </citation>
    <scope>NUCLEOTIDE SEQUENCE</scope>
    <source>
        <strain evidence="5">CGMCC 1.15330</strain>
    </source>
</reference>
<dbReference type="PROSITE" id="PS51063">
    <property type="entry name" value="HTH_CRP_2"/>
    <property type="match status" value="1"/>
</dbReference>
<reference evidence="5" key="2">
    <citation type="submission" date="2020-09" db="EMBL/GenBank/DDBJ databases">
        <authorList>
            <person name="Sun Q."/>
            <person name="Zhou Y."/>
        </authorList>
    </citation>
    <scope>NUCLEOTIDE SEQUENCE</scope>
    <source>
        <strain evidence="5">CGMCC 1.15330</strain>
    </source>
</reference>
<dbReference type="EMBL" id="BMIH01000001">
    <property type="protein sequence ID" value="GGB16606.1"/>
    <property type="molecule type" value="Genomic_DNA"/>
</dbReference>
<sequence>MMRQSTAPRQQYDAAIRRLTALAPLEAPDISALQAAIGQARVVPARRELLQEGRAIPEPLLIVEGWAARVRILIDGRRQFLSFLLPGEMVGLCRHGQPLAVSTVVALTDMTVARVPDCAPDSALAESLAVSIALEEAYLLAQIARLGRLNAQERIGDLLLELHERLSLSQIATGGSFEVPLTQEVLADAVGLTPVHVNRMIQLLRREGLLAWKGRRVSLRAEETLARMVGRSPVRVVGQTAVPSAA</sequence>
<comment type="caution">
    <text evidence="5">The sequence shown here is derived from an EMBL/GenBank/DDBJ whole genome shotgun (WGS) entry which is preliminary data.</text>
</comment>
<dbReference type="AlphaFoldDB" id="A0A916SW11"/>
<dbReference type="InterPro" id="IPR018490">
    <property type="entry name" value="cNMP-bd_dom_sf"/>
</dbReference>
<dbReference type="RefSeq" id="WP_188656815.1">
    <property type="nucleotide sequence ID" value="NZ_BMIH01000001.1"/>
</dbReference>
<evidence type="ECO:0000256" key="2">
    <source>
        <dbReference type="ARBA" id="ARBA00023125"/>
    </source>
</evidence>
<dbReference type="InterPro" id="IPR012318">
    <property type="entry name" value="HTH_CRP"/>
</dbReference>